<dbReference type="GO" id="GO:0005886">
    <property type="term" value="C:plasma membrane"/>
    <property type="evidence" value="ECO:0007669"/>
    <property type="project" value="TreeGrafter"/>
</dbReference>
<keyword evidence="3" id="KW-0547">Nucleotide-binding</keyword>
<keyword evidence="1" id="KW-0723">Serine/threonine-protein kinase</keyword>
<evidence type="ECO:0000259" key="8">
    <source>
        <dbReference type="Pfam" id="PF08276"/>
    </source>
</evidence>
<evidence type="ECO:0000256" key="3">
    <source>
        <dbReference type="ARBA" id="ARBA00022741"/>
    </source>
</evidence>
<evidence type="ECO:0000256" key="4">
    <source>
        <dbReference type="ARBA" id="ARBA00022777"/>
    </source>
</evidence>
<dbReference type="PANTHER" id="PTHR27002:SF932">
    <property type="entry name" value="RECEPTOR-LIKE SERINE_THREONINE-PROTEIN KINASE"/>
    <property type="match status" value="1"/>
</dbReference>
<organism evidence="9 10">
    <name type="scientific">Cocos nucifera</name>
    <name type="common">Coconut palm</name>
    <dbReference type="NCBI Taxonomy" id="13894"/>
    <lineage>
        <taxon>Eukaryota</taxon>
        <taxon>Viridiplantae</taxon>
        <taxon>Streptophyta</taxon>
        <taxon>Embryophyta</taxon>
        <taxon>Tracheophyta</taxon>
        <taxon>Spermatophyta</taxon>
        <taxon>Magnoliopsida</taxon>
        <taxon>Liliopsida</taxon>
        <taxon>Arecaceae</taxon>
        <taxon>Arecoideae</taxon>
        <taxon>Cocoseae</taxon>
        <taxon>Attaleinae</taxon>
        <taxon>Cocos</taxon>
    </lineage>
</organism>
<dbReference type="AlphaFoldDB" id="A0A8K0I5Y0"/>
<dbReference type="InterPro" id="IPR003609">
    <property type="entry name" value="Pan_app"/>
</dbReference>
<dbReference type="Pfam" id="PF07714">
    <property type="entry name" value="PK_Tyr_Ser-Thr"/>
    <property type="match status" value="1"/>
</dbReference>
<dbReference type="SUPFAM" id="SSF56112">
    <property type="entry name" value="Protein kinase-like (PK-like)"/>
    <property type="match status" value="1"/>
</dbReference>
<evidence type="ECO:0000259" key="7">
    <source>
        <dbReference type="Pfam" id="PF07714"/>
    </source>
</evidence>
<feature type="region of interest" description="Disordered" evidence="6">
    <location>
        <begin position="524"/>
        <end position="551"/>
    </location>
</feature>
<dbReference type="Gene3D" id="3.30.200.20">
    <property type="entry name" value="Phosphorylase Kinase, domain 1"/>
    <property type="match status" value="1"/>
</dbReference>
<feature type="region of interest" description="Disordered" evidence="6">
    <location>
        <begin position="422"/>
        <end position="463"/>
    </location>
</feature>
<keyword evidence="4 9" id="KW-0418">Kinase</keyword>
<feature type="compositionally biased region" description="Basic residues" evidence="6">
    <location>
        <begin position="442"/>
        <end position="459"/>
    </location>
</feature>
<dbReference type="GO" id="GO:0004674">
    <property type="term" value="F:protein serine/threonine kinase activity"/>
    <property type="evidence" value="ECO:0007669"/>
    <property type="project" value="UniProtKB-KW"/>
</dbReference>
<reference evidence="9" key="2">
    <citation type="submission" date="2019-07" db="EMBL/GenBank/DDBJ databases">
        <authorList>
            <person name="Yang Y."/>
            <person name="Bocs S."/>
            <person name="Baudouin L."/>
        </authorList>
    </citation>
    <scope>NUCLEOTIDE SEQUENCE</scope>
    <source>
        <tissue evidence="9">Spear leaf of Hainan Tall coconut</tissue>
    </source>
</reference>
<dbReference type="CDD" id="cd01098">
    <property type="entry name" value="PAN_AP_plant"/>
    <property type="match status" value="1"/>
</dbReference>
<dbReference type="GO" id="GO:0005524">
    <property type="term" value="F:ATP binding"/>
    <property type="evidence" value="ECO:0007669"/>
    <property type="project" value="UniProtKB-KW"/>
</dbReference>
<comment type="caution">
    <text evidence="9">The sequence shown here is derived from an EMBL/GenBank/DDBJ whole genome shotgun (WGS) entry which is preliminary data.</text>
</comment>
<sequence length="607" mass="67046">MGIEDCKAKSMLNCSCTAYASAHENGTTSCLLRFGDLLGLQAHYDATQDLYVRLAASELNHAAGNVLCLGIPYRIHLVPYFLGNLVTSNEVVILTHTDERKELLSSVRNSEARTELGTDNTAAASHKVTGGIIAGEGEKVPDCPLFSFSTILAATNNFSASDKLGDGGFGPVYEVMLEGHELAAERLSSSGQGLVEFRNEISLTVNLQHRNLVRLLDPIKGAEQDWKKRFDIIEGIAQGLLYLHNCYMSPEDAMEGLFSDKSDVFIFGVLLLEILGGKKSRSFHCGNQALNLLRILINSTFTGLGTMERREHVAADGSIVRPTMSDVVYMLSNESISLKTTKKPIFSYARNVDMVYPPSKMDAKELQQLFKELRAHKRKDTMPDEPSKKAKISTPSSAVPADSTAATEVVTAIEIVVPPMSSSPPVEIQIQEPPTEKEMGREKKKSATRKVRCKSHSSRSNKMDAKELQQLFKELRAHKRKDTMPDEPSKKAKISTPSSAVPADSTAATEVVTAIEIVVPPMSSSPPVEIQIQEPPTEKEMGREKKKSATRKMDHQLIINIKVMNHQRLEVEMVQEEHQIKISHLLKKKISRDQCLLKKKSAKIKGL</sequence>
<dbReference type="InterPro" id="IPR001245">
    <property type="entry name" value="Ser-Thr/Tyr_kinase_cat_dom"/>
</dbReference>
<dbReference type="Pfam" id="PF08276">
    <property type="entry name" value="PAN_2"/>
    <property type="match status" value="1"/>
</dbReference>
<keyword evidence="10" id="KW-1185">Reference proteome</keyword>
<dbReference type="Proteomes" id="UP000797356">
    <property type="component" value="Chromosome 4"/>
</dbReference>
<dbReference type="PANTHER" id="PTHR27002">
    <property type="entry name" value="RECEPTOR-LIKE SERINE/THREONINE-PROTEIN KINASE SD1-8"/>
    <property type="match status" value="1"/>
</dbReference>
<accession>A0A8K0I5Y0</accession>
<evidence type="ECO:0000256" key="5">
    <source>
        <dbReference type="ARBA" id="ARBA00022840"/>
    </source>
</evidence>
<dbReference type="Gene3D" id="1.10.510.10">
    <property type="entry name" value="Transferase(Phosphotransferase) domain 1"/>
    <property type="match status" value="1"/>
</dbReference>
<feature type="domain" description="Serine-threonine/tyrosine-protein kinase catalytic" evidence="7">
    <location>
        <begin position="245"/>
        <end position="337"/>
    </location>
</feature>
<dbReference type="InterPro" id="IPR011009">
    <property type="entry name" value="Kinase-like_dom_sf"/>
</dbReference>
<feature type="region of interest" description="Disordered" evidence="6">
    <location>
        <begin position="479"/>
        <end position="502"/>
    </location>
</feature>
<proteinExistence type="predicted"/>
<evidence type="ECO:0000313" key="9">
    <source>
        <dbReference type="EMBL" id="KAG1338490.1"/>
    </source>
</evidence>
<evidence type="ECO:0000256" key="2">
    <source>
        <dbReference type="ARBA" id="ARBA00022679"/>
    </source>
</evidence>
<dbReference type="OrthoDB" id="4062651at2759"/>
<evidence type="ECO:0000256" key="1">
    <source>
        <dbReference type="ARBA" id="ARBA00022527"/>
    </source>
</evidence>
<protein>
    <submittedName>
        <fullName evidence="9">Putative G-type lectin S-receptor-like serine/threonine-protein kinase</fullName>
    </submittedName>
</protein>
<keyword evidence="5" id="KW-0067">ATP-binding</keyword>
<evidence type="ECO:0000256" key="6">
    <source>
        <dbReference type="SAM" id="MobiDB-lite"/>
    </source>
</evidence>
<feature type="region of interest" description="Disordered" evidence="6">
    <location>
        <begin position="377"/>
        <end position="400"/>
    </location>
</feature>
<feature type="domain" description="Apple" evidence="8">
    <location>
        <begin position="2"/>
        <end position="38"/>
    </location>
</feature>
<name>A0A8K0I5Y0_COCNU</name>
<gene>
    <name evidence="9" type="ORF">COCNU_04G007960</name>
</gene>
<dbReference type="EMBL" id="CM017875">
    <property type="protein sequence ID" value="KAG1338490.1"/>
    <property type="molecule type" value="Genomic_DNA"/>
</dbReference>
<reference evidence="9" key="1">
    <citation type="journal article" date="2017" name="Gigascience">
        <title>The genome draft of coconut (Cocos nucifera).</title>
        <authorList>
            <person name="Xiao Y."/>
            <person name="Xu P."/>
            <person name="Fan H."/>
            <person name="Baudouin L."/>
            <person name="Xia W."/>
            <person name="Bocs S."/>
            <person name="Xu J."/>
            <person name="Li Q."/>
            <person name="Guo A."/>
            <person name="Zhou L."/>
            <person name="Li J."/>
            <person name="Wu Y."/>
            <person name="Ma Z."/>
            <person name="Armero A."/>
            <person name="Issali A.E."/>
            <person name="Liu N."/>
            <person name="Peng M."/>
            <person name="Yang Y."/>
        </authorList>
    </citation>
    <scope>NUCLEOTIDE SEQUENCE</scope>
    <source>
        <tissue evidence="9">Spear leaf of Hainan Tall coconut</tissue>
    </source>
</reference>
<keyword evidence="2" id="KW-0808">Transferase</keyword>
<evidence type="ECO:0000313" key="10">
    <source>
        <dbReference type="Proteomes" id="UP000797356"/>
    </source>
</evidence>